<dbReference type="InterPro" id="IPR051011">
    <property type="entry name" value="Metal_resp_trans_reg"/>
</dbReference>
<accession>A0A498C6Y5</accession>
<keyword evidence="7" id="KW-1185">Reference proteome</keyword>
<dbReference type="PROSITE" id="PS50206">
    <property type="entry name" value="RHODANESE_3"/>
    <property type="match status" value="1"/>
</dbReference>
<reference evidence="6 7" key="1">
    <citation type="submission" date="2018-10" db="EMBL/GenBank/DDBJ databases">
        <title>Genomic Encyclopedia of Type Strains, Phase IV (KMG-IV): sequencing the most valuable type-strain genomes for metagenomic binning, comparative biology and taxonomic classification.</title>
        <authorList>
            <person name="Goeker M."/>
        </authorList>
    </citation>
    <scope>NUCLEOTIDE SEQUENCE [LARGE SCALE GENOMIC DNA]</scope>
    <source>
        <strain evidence="6 7">DSM 12769</strain>
    </source>
</reference>
<dbReference type="InterPro" id="IPR036390">
    <property type="entry name" value="WH_DNA-bd_sf"/>
</dbReference>
<proteinExistence type="predicted"/>
<dbReference type="OrthoDB" id="9814704at2"/>
<evidence type="ECO:0000259" key="5">
    <source>
        <dbReference type="PROSITE" id="PS50987"/>
    </source>
</evidence>
<gene>
    <name evidence="6" type="ORF">DFR31_1039</name>
</gene>
<dbReference type="CDD" id="cd00158">
    <property type="entry name" value="RHOD"/>
    <property type="match status" value="1"/>
</dbReference>
<dbReference type="GO" id="GO:0004792">
    <property type="term" value="F:thiosulfate-cyanide sulfurtransferase activity"/>
    <property type="evidence" value="ECO:0007669"/>
    <property type="project" value="InterPro"/>
</dbReference>
<keyword evidence="2" id="KW-0238">DNA-binding</keyword>
<dbReference type="SMART" id="SM00450">
    <property type="entry name" value="RHOD"/>
    <property type="match status" value="1"/>
</dbReference>
<dbReference type="PROSITE" id="PS50987">
    <property type="entry name" value="HTH_ARSR_2"/>
    <property type="match status" value="1"/>
</dbReference>
<dbReference type="CDD" id="cd00090">
    <property type="entry name" value="HTH_ARSR"/>
    <property type="match status" value="1"/>
</dbReference>
<evidence type="ECO:0000259" key="4">
    <source>
        <dbReference type="PROSITE" id="PS50206"/>
    </source>
</evidence>
<dbReference type="Proteomes" id="UP000275461">
    <property type="component" value="Unassembled WGS sequence"/>
</dbReference>
<keyword evidence="3" id="KW-0804">Transcription</keyword>
<dbReference type="PRINTS" id="PR00778">
    <property type="entry name" value="HTHARSR"/>
</dbReference>
<dbReference type="GO" id="GO:0003700">
    <property type="term" value="F:DNA-binding transcription factor activity"/>
    <property type="evidence" value="ECO:0007669"/>
    <property type="project" value="InterPro"/>
</dbReference>
<dbReference type="PANTHER" id="PTHR43132">
    <property type="entry name" value="ARSENICAL RESISTANCE OPERON REPRESSOR ARSR-RELATED"/>
    <property type="match status" value="1"/>
</dbReference>
<dbReference type="InterPro" id="IPR036388">
    <property type="entry name" value="WH-like_DNA-bd_sf"/>
</dbReference>
<dbReference type="PROSITE" id="PS00380">
    <property type="entry name" value="RHODANESE_1"/>
    <property type="match status" value="1"/>
</dbReference>
<dbReference type="InterPro" id="IPR001307">
    <property type="entry name" value="Thiosulphate_STrfase_CS"/>
</dbReference>
<dbReference type="RefSeq" id="WP_121441556.1">
    <property type="nucleotide sequence ID" value="NZ_RCDA01000001.1"/>
</dbReference>
<dbReference type="EMBL" id="RCDA01000001">
    <property type="protein sequence ID" value="RLK51123.1"/>
    <property type="molecule type" value="Genomic_DNA"/>
</dbReference>
<dbReference type="SUPFAM" id="SSF46785">
    <property type="entry name" value="Winged helix' DNA-binding domain"/>
    <property type="match status" value="1"/>
</dbReference>
<evidence type="ECO:0000256" key="3">
    <source>
        <dbReference type="ARBA" id="ARBA00023163"/>
    </source>
</evidence>
<dbReference type="SUPFAM" id="SSF52821">
    <property type="entry name" value="Rhodanese/Cell cycle control phosphatase"/>
    <property type="match status" value="1"/>
</dbReference>
<protein>
    <submittedName>
        <fullName evidence="6">ArsR family transcriptional regulator</fullName>
    </submittedName>
</protein>
<evidence type="ECO:0000256" key="2">
    <source>
        <dbReference type="ARBA" id="ARBA00023125"/>
    </source>
</evidence>
<feature type="domain" description="HTH arsR-type" evidence="5">
    <location>
        <begin position="9"/>
        <end position="103"/>
    </location>
</feature>
<dbReference type="FunFam" id="3.40.250.10:FF:000039">
    <property type="entry name" value="ArsR family transcriptional regulator"/>
    <property type="match status" value="1"/>
</dbReference>
<dbReference type="InterPro" id="IPR036873">
    <property type="entry name" value="Rhodanese-like_dom_sf"/>
</dbReference>
<feature type="domain" description="Rhodanese" evidence="4">
    <location>
        <begin position="133"/>
        <end position="222"/>
    </location>
</feature>
<comment type="caution">
    <text evidence="6">The sequence shown here is derived from an EMBL/GenBank/DDBJ whole genome shotgun (WGS) entry which is preliminary data.</text>
</comment>
<dbReference type="InterPro" id="IPR001845">
    <property type="entry name" value="HTH_ArsR_DNA-bd_dom"/>
</dbReference>
<dbReference type="GO" id="GO:0003677">
    <property type="term" value="F:DNA binding"/>
    <property type="evidence" value="ECO:0007669"/>
    <property type="project" value="UniProtKB-KW"/>
</dbReference>
<dbReference type="Gene3D" id="1.10.10.10">
    <property type="entry name" value="Winged helix-like DNA-binding domain superfamily/Winged helix DNA-binding domain"/>
    <property type="match status" value="1"/>
</dbReference>
<dbReference type="InterPro" id="IPR001763">
    <property type="entry name" value="Rhodanese-like_dom"/>
</dbReference>
<dbReference type="Gene3D" id="3.40.250.10">
    <property type="entry name" value="Rhodanese-like domain"/>
    <property type="match status" value="1"/>
</dbReference>
<dbReference type="PANTHER" id="PTHR43132:SF8">
    <property type="entry name" value="HTH-TYPE TRANSCRIPTIONAL REGULATOR KMTR"/>
    <property type="match status" value="1"/>
</dbReference>
<sequence length="223" mass="25175">MTDTPETTRKRDLLAQIATVGKALGHAYRLELLEHVAQGERTVETLTQLTGLRLATVSQHLQHLRRAGLVRTRREGKYIHYRVAGDDVVNLVNSLRAVAENNLSEVQRLVQDYFDGSEALEALPTDDLLERVREGSVTLLDVRPEEEYRVGHLPGAINIPARELERRLRDLPEGREVVAYCRGPYCALSHDAVRLLRERGVRALRLESGYPEWKAAGLPVEDD</sequence>
<dbReference type="Pfam" id="PF00581">
    <property type="entry name" value="Rhodanese"/>
    <property type="match status" value="1"/>
</dbReference>
<organism evidence="6 7">
    <name type="scientific">Alkalispirillum mobile</name>
    <dbReference type="NCBI Taxonomy" id="85925"/>
    <lineage>
        <taxon>Bacteria</taxon>
        <taxon>Pseudomonadati</taxon>
        <taxon>Pseudomonadota</taxon>
        <taxon>Gammaproteobacteria</taxon>
        <taxon>Chromatiales</taxon>
        <taxon>Ectothiorhodospiraceae</taxon>
        <taxon>Alkalispirillum</taxon>
    </lineage>
</organism>
<dbReference type="AlphaFoldDB" id="A0A498C6Y5"/>
<dbReference type="InterPro" id="IPR011991">
    <property type="entry name" value="ArsR-like_HTH"/>
</dbReference>
<dbReference type="Pfam" id="PF12840">
    <property type="entry name" value="HTH_20"/>
    <property type="match status" value="1"/>
</dbReference>
<evidence type="ECO:0000313" key="7">
    <source>
        <dbReference type="Proteomes" id="UP000275461"/>
    </source>
</evidence>
<name>A0A498C6Y5_9GAMM</name>
<evidence type="ECO:0000313" key="6">
    <source>
        <dbReference type="EMBL" id="RLK51123.1"/>
    </source>
</evidence>
<evidence type="ECO:0000256" key="1">
    <source>
        <dbReference type="ARBA" id="ARBA00023015"/>
    </source>
</evidence>
<dbReference type="SMART" id="SM00418">
    <property type="entry name" value="HTH_ARSR"/>
    <property type="match status" value="1"/>
</dbReference>
<keyword evidence="1" id="KW-0805">Transcription regulation</keyword>
<dbReference type="NCBIfam" id="NF033788">
    <property type="entry name" value="HTH_metalloreg"/>
    <property type="match status" value="1"/>
</dbReference>